<dbReference type="AlphaFoldDB" id="A0A0Q3I1E9"/>
<proteinExistence type="predicted"/>
<keyword evidence="2" id="KW-1185">Reference proteome</keyword>
<reference evidence="1 2" key="1">
    <citation type="submission" date="2015-10" db="EMBL/GenBank/DDBJ databases">
        <title>Draft genome of Bosea thiooxidans.</title>
        <authorList>
            <person name="Wang X."/>
        </authorList>
    </citation>
    <scope>NUCLEOTIDE SEQUENCE [LARGE SCALE GENOMIC DNA]</scope>
    <source>
        <strain evidence="1 2">CGMCC 9174</strain>
    </source>
</reference>
<sequence length="292" mass="31342">MRIIVGIATTGRREVLSDTLAQIAGQARKPEAILICPVQESDADWAYAATLDVPVRRVVGRAGSCAQRNAILDAAGEADIILFFDDDFLPARSYVGAVEELFAGELDVVVATGLVLADGIHGPGLGADEARAILARDPGADAATITPVENAYGCNMVFRMAAIRAAAARFDENLPLYGWQEDTDFSRQLAGQGRIILSTALRGVHRGSKRGRSSGLRLGYSQIANPFYLVGKGTLRRRRALRMAAGNVAANILGSLKPQGLIDRRGRLKGNCLALFDMLRGRLAPRRILSFN</sequence>
<dbReference type="STRING" id="53254.SAMN05660750_01273"/>
<dbReference type="SUPFAM" id="SSF53448">
    <property type="entry name" value="Nucleotide-diphospho-sugar transferases"/>
    <property type="match status" value="1"/>
</dbReference>
<dbReference type="EMBL" id="LMAR01000059">
    <property type="protein sequence ID" value="KQK28807.1"/>
    <property type="molecule type" value="Genomic_DNA"/>
</dbReference>
<dbReference type="Proteomes" id="UP000051562">
    <property type="component" value="Unassembled WGS sequence"/>
</dbReference>
<dbReference type="InterPro" id="IPR029044">
    <property type="entry name" value="Nucleotide-diphossugar_trans"/>
</dbReference>
<gene>
    <name evidence="1" type="ORF">ARD30_20350</name>
</gene>
<protein>
    <recommendedName>
        <fullName evidence="3">Glycosyltransferase, GT2 family</fullName>
    </recommendedName>
</protein>
<name>A0A0Q3I1E9_9HYPH</name>
<evidence type="ECO:0000313" key="2">
    <source>
        <dbReference type="Proteomes" id="UP000051562"/>
    </source>
</evidence>
<accession>A0A0Q3I1E9</accession>
<evidence type="ECO:0000313" key="1">
    <source>
        <dbReference type="EMBL" id="KQK28807.1"/>
    </source>
</evidence>
<dbReference type="OrthoDB" id="8404680at2"/>
<organism evidence="1 2">
    <name type="scientific">Bosea thiooxidans</name>
    <dbReference type="NCBI Taxonomy" id="53254"/>
    <lineage>
        <taxon>Bacteria</taxon>
        <taxon>Pseudomonadati</taxon>
        <taxon>Pseudomonadota</taxon>
        <taxon>Alphaproteobacteria</taxon>
        <taxon>Hyphomicrobiales</taxon>
        <taxon>Boseaceae</taxon>
        <taxon>Bosea</taxon>
    </lineage>
</organism>
<evidence type="ECO:0008006" key="3">
    <source>
        <dbReference type="Google" id="ProtNLM"/>
    </source>
</evidence>
<dbReference type="Gene3D" id="3.90.550.10">
    <property type="entry name" value="Spore Coat Polysaccharide Biosynthesis Protein SpsA, Chain A"/>
    <property type="match status" value="1"/>
</dbReference>
<comment type="caution">
    <text evidence="1">The sequence shown here is derived from an EMBL/GenBank/DDBJ whole genome shotgun (WGS) entry which is preliminary data.</text>
</comment>